<dbReference type="PANTHER" id="PTHR43065">
    <property type="entry name" value="SENSOR HISTIDINE KINASE"/>
    <property type="match status" value="1"/>
</dbReference>
<dbReference type="InterPro" id="IPR011495">
    <property type="entry name" value="Sig_transdc_His_kin_sub2_dim/P"/>
</dbReference>
<proteinExistence type="predicted"/>
<accession>A0A0W8FQI5</accession>
<evidence type="ECO:0000259" key="7">
    <source>
        <dbReference type="PROSITE" id="PS50109"/>
    </source>
</evidence>
<dbReference type="GO" id="GO:0000160">
    <property type="term" value="P:phosphorelay signal transduction system"/>
    <property type="evidence" value="ECO:0007669"/>
    <property type="project" value="UniProtKB-KW"/>
</dbReference>
<feature type="domain" description="PAC" evidence="10">
    <location>
        <begin position="167"/>
        <end position="217"/>
    </location>
</feature>
<dbReference type="GO" id="GO:0005524">
    <property type="term" value="F:ATP binding"/>
    <property type="evidence" value="ECO:0007669"/>
    <property type="project" value="UniProtKB-KW"/>
</dbReference>
<dbReference type="Pfam" id="PF00989">
    <property type="entry name" value="PAS"/>
    <property type="match status" value="1"/>
</dbReference>
<dbReference type="SUPFAM" id="SSF52172">
    <property type="entry name" value="CheY-like"/>
    <property type="match status" value="1"/>
</dbReference>
<dbReference type="Gene3D" id="3.30.450.20">
    <property type="entry name" value="PAS domain"/>
    <property type="match status" value="1"/>
</dbReference>
<reference evidence="11" key="1">
    <citation type="journal article" date="2015" name="Proc. Natl. Acad. Sci. U.S.A.">
        <title>Networks of energetic and metabolic interactions define dynamics in microbial communities.</title>
        <authorList>
            <person name="Embree M."/>
            <person name="Liu J.K."/>
            <person name="Al-Bassam M.M."/>
            <person name="Zengler K."/>
        </authorList>
    </citation>
    <scope>NUCLEOTIDE SEQUENCE</scope>
</reference>
<evidence type="ECO:0000256" key="6">
    <source>
        <dbReference type="ARBA" id="ARBA00023012"/>
    </source>
</evidence>
<dbReference type="NCBIfam" id="TIGR00229">
    <property type="entry name" value="sensory_box"/>
    <property type="match status" value="1"/>
</dbReference>
<dbReference type="InterPro" id="IPR005467">
    <property type="entry name" value="His_kinase_dom"/>
</dbReference>
<organism evidence="11">
    <name type="scientific">hydrocarbon metagenome</name>
    <dbReference type="NCBI Taxonomy" id="938273"/>
    <lineage>
        <taxon>unclassified sequences</taxon>
        <taxon>metagenomes</taxon>
        <taxon>ecological metagenomes</taxon>
    </lineage>
</organism>
<evidence type="ECO:0000256" key="2">
    <source>
        <dbReference type="ARBA" id="ARBA00022679"/>
    </source>
</evidence>
<dbReference type="SMART" id="SM00091">
    <property type="entry name" value="PAS"/>
    <property type="match status" value="1"/>
</dbReference>
<dbReference type="Pfam" id="PF02518">
    <property type="entry name" value="HATPase_c"/>
    <property type="match status" value="1"/>
</dbReference>
<evidence type="ECO:0000256" key="5">
    <source>
        <dbReference type="ARBA" id="ARBA00022840"/>
    </source>
</evidence>
<feature type="domain" description="PAS" evidence="9">
    <location>
        <begin position="92"/>
        <end position="148"/>
    </location>
</feature>
<evidence type="ECO:0000256" key="1">
    <source>
        <dbReference type="ARBA" id="ARBA00022553"/>
    </source>
</evidence>
<dbReference type="InterPro" id="IPR013767">
    <property type="entry name" value="PAS_fold"/>
</dbReference>
<keyword evidence="5" id="KW-0067">ATP-binding</keyword>
<dbReference type="EMBL" id="LNQE01000916">
    <property type="protein sequence ID" value="KUG23197.1"/>
    <property type="molecule type" value="Genomic_DNA"/>
</dbReference>
<evidence type="ECO:0000313" key="11">
    <source>
        <dbReference type="EMBL" id="KUG23197.1"/>
    </source>
</evidence>
<dbReference type="Pfam" id="PF07568">
    <property type="entry name" value="HisKA_2"/>
    <property type="match status" value="1"/>
</dbReference>
<dbReference type="Gene3D" id="3.30.565.10">
    <property type="entry name" value="Histidine kinase-like ATPase, C-terminal domain"/>
    <property type="match status" value="1"/>
</dbReference>
<dbReference type="PROSITE" id="PS50112">
    <property type="entry name" value="PAS"/>
    <property type="match status" value="1"/>
</dbReference>
<dbReference type="InterPro" id="IPR003594">
    <property type="entry name" value="HATPase_dom"/>
</dbReference>
<keyword evidence="1" id="KW-0597">Phosphoprotein</keyword>
<sequence length="422" mass="48373">MERILQDKQWDVILCDYKMPQFSAPLAIDVLKKTDIDIPLIIVSGSGGEDAAVECMRLGAQDYIMKGNLSRLCPAIARELEETEVRNKQKQAEENFRRSLDDLPLGVRIVTMDGDTLYANKAILDIYGYDSLEELKTTPVESRYTPESFAEYQIRKEKRKRDDYTTSEYDIGIVRKNGEERYIHVLRRDVLWNGEKQFLVLYNDITDRKQAEEKFLASLREKDILLKEVHHRVKNNMQVISGLLELPATISGGQERRRIFRESQNRIQAMSLVHEKLYGSKDFAKIDLAGYVRTMSRDLFQSYKINLGQIDLVVQTDGDVYVDINKAIPCGLILNELISNALKHAFPGNRHGELKVIINKTKDTEIEIIVRDNGVGLPYDVDFIKPRSVGLHLVNGLVKNQLDGQIKFRRRAGAEISIKFPL</sequence>
<dbReference type="PROSITE" id="PS50113">
    <property type="entry name" value="PAC"/>
    <property type="match status" value="1"/>
</dbReference>
<dbReference type="SUPFAM" id="SSF55874">
    <property type="entry name" value="ATPase domain of HSP90 chaperone/DNA topoisomerase II/histidine kinase"/>
    <property type="match status" value="1"/>
</dbReference>
<evidence type="ECO:0000259" key="10">
    <source>
        <dbReference type="PROSITE" id="PS50113"/>
    </source>
</evidence>
<dbReference type="SUPFAM" id="SSF55785">
    <property type="entry name" value="PYP-like sensor domain (PAS domain)"/>
    <property type="match status" value="1"/>
</dbReference>
<dbReference type="Gene3D" id="3.40.50.2300">
    <property type="match status" value="1"/>
</dbReference>
<dbReference type="InterPro" id="IPR036890">
    <property type="entry name" value="HATPase_C_sf"/>
</dbReference>
<protein>
    <submittedName>
        <fullName evidence="11">Sensory box histidine kinase/response regulator</fullName>
    </submittedName>
</protein>
<comment type="caution">
    <text evidence="11">The sequence shown here is derived from an EMBL/GenBank/DDBJ whole genome shotgun (WGS) entry which is preliminary data.</text>
</comment>
<dbReference type="AlphaFoldDB" id="A0A0W8FQI5"/>
<dbReference type="InterPro" id="IPR011006">
    <property type="entry name" value="CheY-like_superfamily"/>
</dbReference>
<dbReference type="GO" id="GO:0016301">
    <property type="term" value="F:kinase activity"/>
    <property type="evidence" value="ECO:0007669"/>
    <property type="project" value="UniProtKB-KW"/>
</dbReference>
<gene>
    <name evidence="11" type="ORF">ASZ90_007001</name>
</gene>
<evidence type="ECO:0000259" key="8">
    <source>
        <dbReference type="PROSITE" id="PS50110"/>
    </source>
</evidence>
<dbReference type="CDD" id="cd00130">
    <property type="entry name" value="PAS"/>
    <property type="match status" value="1"/>
</dbReference>
<dbReference type="InterPro" id="IPR001789">
    <property type="entry name" value="Sig_transdc_resp-reg_receiver"/>
</dbReference>
<dbReference type="Pfam" id="PF00072">
    <property type="entry name" value="Response_reg"/>
    <property type="match status" value="1"/>
</dbReference>
<feature type="domain" description="Histidine kinase" evidence="7">
    <location>
        <begin position="228"/>
        <end position="422"/>
    </location>
</feature>
<evidence type="ECO:0000256" key="4">
    <source>
        <dbReference type="ARBA" id="ARBA00022777"/>
    </source>
</evidence>
<keyword evidence="6" id="KW-0902">Two-component regulatory system</keyword>
<keyword evidence="3" id="KW-0547">Nucleotide-binding</keyword>
<dbReference type="SMART" id="SM00387">
    <property type="entry name" value="HATPase_c"/>
    <property type="match status" value="1"/>
</dbReference>
<dbReference type="PANTHER" id="PTHR43065:SF23">
    <property type="entry name" value="SENSOR HISTIDINE KINASE PDTAS"/>
    <property type="match status" value="1"/>
</dbReference>
<dbReference type="GO" id="GO:0006355">
    <property type="term" value="P:regulation of DNA-templated transcription"/>
    <property type="evidence" value="ECO:0007669"/>
    <property type="project" value="InterPro"/>
</dbReference>
<feature type="domain" description="Response regulatory" evidence="8">
    <location>
        <begin position="1"/>
        <end position="81"/>
    </location>
</feature>
<keyword evidence="2" id="KW-0808">Transferase</keyword>
<name>A0A0W8FQI5_9ZZZZ</name>
<dbReference type="PROSITE" id="PS50110">
    <property type="entry name" value="RESPONSE_REGULATORY"/>
    <property type="match status" value="1"/>
</dbReference>
<dbReference type="PROSITE" id="PS50109">
    <property type="entry name" value="HIS_KIN"/>
    <property type="match status" value="1"/>
</dbReference>
<dbReference type="InterPro" id="IPR000700">
    <property type="entry name" value="PAS-assoc_C"/>
</dbReference>
<dbReference type="InterPro" id="IPR000014">
    <property type="entry name" value="PAS"/>
</dbReference>
<evidence type="ECO:0000256" key="3">
    <source>
        <dbReference type="ARBA" id="ARBA00022741"/>
    </source>
</evidence>
<evidence type="ECO:0000259" key="9">
    <source>
        <dbReference type="PROSITE" id="PS50112"/>
    </source>
</evidence>
<dbReference type="InterPro" id="IPR035965">
    <property type="entry name" value="PAS-like_dom_sf"/>
</dbReference>
<keyword evidence="4 11" id="KW-0418">Kinase</keyword>